<evidence type="ECO:0000256" key="4">
    <source>
        <dbReference type="ARBA" id="ARBA00023235"/>
    </source>
</evidence>
<dbReference type="PANTHER" id="PTHR43588">
    <property type="entry name" value="COBALT-PRECORRIN-8 METHYLMUTASE"/>
    <property type="match status" value="1"/>
</dbReference>
<feature type="domain" description="Cobalamin biosynthesis precorrin-8X methylmutase CobH/CbiC" evidence="5">
    <location>
        <begin position="8"/>
        <end position="205"/>
    </location>
</feature>
<dbReference type="NCBIfam" id="NF004619">
    <property type="entry name" value="PRK05953.1"/>
    <property type="match status" value="1"/>
</dbReference>
<dbReference type="EC" id="5.4.99.61" evidence="6"/>
<dbReference type="EMBL" id="JAALHA020000001">
    <property type="protein sequence ID" value="MDR9893388.1"/>
    <property type="molecule type" value="Genomic_DNA"/>
</dbReference>
<reference evidence="7" key="1">
    <citation type="journal article" date="2021" name="Science">
        <title>Hunting the eagle killer: A cyanobacterial neurotoxin causes vacuolar myelinopathy.</title>
        <authorList>
            <person name="Breinlinger S."/>
            <person name="Phillips T.J."/>
            <person name="Haram B.N."/>
            <person name="Mares J."/>
            <person name="Martinez Yerena J.A."/>
            <person name="Hrouzek P."/>
            <person name="Sobotka R."/>
            <person name="Henderson W.M."/>
            <person name="Schmieder P."/>
            <person name="Williams S.M."/>
            <person name="Lauderdale J.D."/>
            <person name="Wilde H.D."/>
            <person name="Gerrin W."/>
            <person name="Kust A."/>
            <person name="Washington J.W."/>
            <person name="Wagner C."/>
            <person name="Geier B."/>
            <person name="Liebeke M."/>
            <person name="Enke H."/>
            <person name="Niedermeyer T.H.J."/>
            <person name="Wilde S.B."/>
        </authorList>
    </citation>
    <scope>NUCLEOTIDE SEQUENCE [LARGE SCALE GENOMIC DNA]</scope>
    <source>
        <strain evidence="7">Thurmond2011</strain>
    </source>
</reference>
<dbReference type="InterPro" id="IPR003722">
    <property type="entry name" value="Cbl_synth_CobH/CbiC"/>
</dbReference>
<dbReference type="RefSeq" id="WP_208339551.1">
    <property type="nucleotide sequence ID" value="NZ_CAWQFN010000550.1"/>
</dbReference>
<dbReference type="GO" id="GO:0016993">
    <property type="term" value="F:precorrin-8X methylmutase activity"/>
    <property type="evidence" value="ECO:0007669"/>
    <property type="project" value="UniProtKB-EC"/>
</dbReference>
<dbReference type="AlphaFoldDB" id="A0AAP5M8A7"/>
<dbReference type="InterPro" id="IPR036588">
    <property type="entry name" value="CobH/CbiC_sf"/>
</dbReference>
<dbReference type="PANTHER" id="PTHR43588:SF1">
    <property type="entry name" value="COBALT-PRECORRIN-8 METHYLMUTASE"/>
    <property type="match status" value="1"/>
</dbReference>
<dbReference type="SUPFAM" id="SSF63965">
    <property type="entry name" value="Precorrin-8X methylmutase CbiC/CobH"/>
    <property type="match status" value="1"/>
</dbReference>
<evidence type="ECO:0000259" key="5">
    <source>
        <dbReference type="Pfam" id="PF02570"/>
    </source>
</evidence>
<comment type="similarity">
    <text evidence="2">Belongs to the CobH/CbiC family.</text>
</comment>
<comment type="pathway">
    <text evidence="1">Cofactor biosynthesis; adenosylcobalamin biosynthesis.</text>
</comment>
<dbReference type="Proteomes" id="UP000667802">
    <property type="component" value="Unassembled WGS sequence"/>
</dbReference>
<evidence type="ECO:0000256" key="2">
    <source>
        <dbReference type="ARBA" id="ARBA00009774"/>
    </source>
</evidence>
<evidence type="ECO:0000313" key="7">
    <source>
        <dbReference type="Proteomes" id="UP000667802"/>
    </source>
</evidence>
<keyword evidence="3" id="KW-0169">Cobalamin biosynthesis</keyword>
<organism evidence="6 7">
    <name type="scientific">Aetokthonos hydrillicola Thurmond2011</name>
    <dbReference type="NCBI Taxonomy" id="2712845"/>
    <lineage>
        <taxon>Bacteria</taxon>
        <taxon>Bacillati</taxon>
        <taxon>Cyanobacteriota</taxon>
        <taxon>Cyanophyceae</taxon>
        <taxon>Nostocales</taxon>
        <taxon>Hapalosiphonaceae</taxon>
        <taxon>Aetokthonos</taxon>
    </lineage>
</organism>
<evidence type="ECO:0000313" key="6">
    <source>
        <dbReference type="EMBL" id="MDR9893388.1"/>
    </source>
</evidence>
<dbReference type="Pfam" id="PF02570">
    <property type="entry name" value="CbiC"/>
    <property type="match status" value="1"/>
</dbReference>
<keyword evidence="7" id="KW-1185">Reference proteome</keyword>
<dbReference type="Gene3D" id="3.40.50.10230">
    <property type="entry name" value="Cobalamin biosynthesis CobH/CbiC, precorrin-8X methylmutase"/>
    <property type="match status" value="1"/>
</dbReference>
<evidence type="ECO:0000256" key="3">
    <source>
        <dbReference type="ARBA" id="ARBA00022573"/>
    </source>
</evidence>
<accession>A0AAP5M8A7</accession>
<gene>
    <name evidence="6" type="ORF">G7B40_002140</name>
</gene>
<dbReference type="GO" id="GO:0009236">
    <property type="term" value="P:cobalamin biosynthetic process"/>
    <property type="evidence" value="ECO:0007669"/>
    <property type="project" value="UniProtKB-KW"/>
</dbReference>
<evidence type="ECO:0000256" key="1">
    <source>
        <dbReference type="ARBA" id="ARBA00004953"/>
    </source>
</evidence>
<sequence length="215" mass="23561">MEWHVTDAQSLAIIDHEIGEHVFSPAEYEIIRRVIYATSDFEYKSLIRFSERALQAAAAALAARTTIVVDVPLVQAGIAYDIQNTFANPVYCSMEAVTRLGFSPSPEKESQKEKTRAAWGIEILAKRFPEAIFVVGQAQTALMVLVDLIEAEEIRPALIIATPGGFLDIDTAKERLRDSLVPSITLDSRKGNAIVAAAIIDGLVDLAWQAYGEAE</sequence>
<name>A0AAP5M8A7_9CYAN</name>
<comment type="caution">
    <text evidence="6">The sequence shown here is derived from an EMBL/GenBank/DDBJ whole genome shotgun (WGS) entry which is preliminary data.</text>
</comment>
<protein>
    <submittedName>
        <fullName evidence="6">Precorrin-8X methylmutase</fullName>
        <ecNumber evidence="6">5.4.99.61</ecNumber>
    </submittedName>
</protein>
<proteinExistence type="inferred from homology"/>
<keyword evidence="4 6" id="KW-0413">Isomerase</keyword>